<dbReference type="InterPro" id="IPR014030">
    <property type="entry name" value="Ketoacyl_synth_N"/>
</dbReference>
<evidence type="ECO:0000256" key="1">
    <source>
        <dbReference type="ARBA" id="ARBA00008467"/>
    </source>
</evidence>
<evidence type="ECO:0000313" key="5">
    <source>
        <dbReference type="EMBL" id="VBB47353.1"/>
    </source>
</evidence>
<proteinExistence type="inferred from homology"/>
<comment type="similarity">
    <text evidence="1 3">Belongs to the thiolase-like superfamily. Beta-ketoacyl-ACP synthases family.</text>
</comment>
<dbReference type="EMBL" id="UPXX01000032">
    <property type="protein sequence ID" value="VBB47353.1"/>
    <property type="molecule type" value="Genomic_DNA"/>
</dbReference>
<dbReference type="InterPro" id="IPR020841">
    <property type="entry name" value="PKS_Beta-ketoAc_synthase_dom"/>
</dbReference>
<feature type="domain" description="Ketosynthase family 3 (KS3)" evidence="4">
    <location>
        <begin position="1"/>
        <end position="396"/>
    </location>
</feature>
<accession>A0A653AH20</accession>
<keyword evidence="2 3" id="KW-0808">Transferase</keyword>
<dbReference type="EC" id="2.3.1.179" evidence="5"/>
<dbReference type="PROSITE" id="PS52004">
    <property type="entry name" value="KS3_2"/>
    <property type="match status" value="1"/>
</dbReference>
<dbReference type="PANTHER" id="PTHR11712">
    <property type="entry name" value="POLYKETIDE SYNTHASE-RELATED"/>
    <property type="match status" value="1"/>
</dbReference>
<sequence length="402" mass="42601">MICPLGVTVHECWKNMLNGQSGIRPITAFETSGCSTTIGGQLPEAASQIEKKRTPKRLFKQTIRSSRLIRVCAQDAMTDCGVELRGLDATRCAIIVGTSGSSVGNPLDLTDAETERFRIIRDMVNAPAAWLSIEFGFKGPAFTLSAAAASGIYAAATGVDLIRHGWADLVVVGGVDTVLSKNSLIKANHLKMLSTRNAEPEKALRPFDIQRDGCLLSDGACAVVLESLTHARSRNAPIYAWIQGYAACSEPYSPHSEARDGAEMARTMERGLQDSGMPKESIGYLSAAATSAVISDALESQAIRTVFGSHAEALGISAIQSMIGHTMGASGLIALSTTALALKNQMAPPTINYAFPDPACNLDYIPNSMRKLNGVEGAMVNAFSIGGHNAVAVLSRQDSVQE</sequence>
<dbReference type="InterPro" id="IPR014031">
    <property type="entry name" value="Ketoacyl_synth_C"/>
</dbReference>
<dbReference type="GO" id="GO:0006633">
    <property type="term" value="P:fatty acid biosynthetic process"/>
    <property type="evidence" value="ECO:0007669"/>
    <property type="project" value="TreeGrafter"/>
</dbReference>
<dbReference type="AlphaFoldDB" id="A0A653AH20"/>
<organism evidence="5">
    <name type="scientific">Uncultured Desulfatiglans sp</name>
    <dbReference type="NCBI Taxonomy" id="1748965"/>
    <lineage>
        <taxon>Bacteria</taxon>
        <taxon>Pseudomonadati</taxon>
        <taxon>Thermodesulfobacteriota</taxon>
        <taxon>Desulfobacteria</taxon>
        <taxon>Desulfatiglandales</taxon>
        <taxon>Desulfatiglandaceae</taxon>
        <taxon>Desulfatiglans</taxon>
        <taxon>environmental samples</taxon>
    </lineage>
</organism>
<dbReference type="GO" id="GO:0004315">
    <property type="term" value="F:3-oxoacyl-[acyl-carrier-protein] synthase activity"/>
    <property type="evidence" value="ECO:0007669"/>
    <property type="project" value="UniProtKB-EC"/>
</dbReference>
<dbReference type="PANTHER" id="PTHR11712:SF336">
    <property type="entry name" value="3-OXOACYL-[ACYL-CARRIER-PROTEIN] SYNTHASE, MITOCHONDRIAL"/>
    <property type="match status" value="1"/>
</dbReference>
<dbReference type="SUPFAM" id="SSF53901">
    <property type="entry name" value="Thiolase-like"/>
    <property type="match status" value="2"/>
</dbReference>
<gene>
    <name evidence="5" type="ORF">TRIP_B50263</name>
</gene>
<dbReference type="GO" id="GO:0005829">
    <property type="term" value="C:cytosol"/>
    <property type="evidence" value="ECO:0007669"/>
    <property type="project" value="TreeGrafter"/>
</dbReference>
<keyword evidence="5" id="KW-0012">Acyltransferase</keyword>
<dbReference type="Pfam" id="PF00109">
    <property type="entry name" value="ketoacyl-synt"/>
    <property type="match status" value="1"/>
</dbReference>
<name>A0A653AH20_UNCDX</name>
<dbReference type="InterPro" id="IPR000794">
    <property type="entry name" value="Beta-ketoacyl_synthase"/>
</dbReference>
<dbReference type="InterPro" id="IPR016039">
    <property type="entry name" value="Thiolase-like"/>
</dbReference>
<evidence type="ECO:0000256" key="2">
    <source>
        <dbReference type="ARBA" id="ARBA00022679"/>
    </source>
</evidence>
<evidence type="ECO:0000256" key="3">
    <source>
        <dbReference type="RuleBase" id="RU003694"/>
    </source>
</evidence>
<dbReference type="SMART" id="SM00825">
    <property type="entry name" value="PKS_KS"/>
    <property type="match status" value="1"/>
</dbReference>
<dbReference type="Pfam" id="PF02801">
    <property type="entry name" value="Ketoacyl-synt_C"/>
    <property type="match status" value="1"/>
</dbReference>
<dbReference type="CDD" id="cd00834">
    <property type="entry name" value="KAS_I_II"/>
    <property type="match status" value="1"/>
</dbReference>
<evidence type="ECO:0000259" key="4">
    <source>
        <dbReference type="PROSITE" id="PS52004"/>
    </source>
</evidence>
<reference evidence="5" key="1">
    <citation type="submission" date="2018-07" db="EMBL/GenBank/DDBJ databases">
        <authorList>
            <consortium name="Genoscope - CEA"/>
            <person name="William W."/>
        </authorList>
    </citation>
    <scope>NUCLEOTIDE SEQUENCE</scope>
    <source>
        <strain evidence="5">IK1</strain>
    </source>
</reference>
<protein>
    <submittedName>
        <fullName evidence="5">Putative 3-oxoacyl-(Acyl-carrier-protein) synthase 2</fullName>
        <ecNumber evidence="5">2.3.1.179</ecNumber>
    </submittedName>
</protein>
<dbReference type="Gene3D" id="3.40.47.10">
    <property type="match status" value="1"/>
</dbReference>